<keyword evidence="7" id="KW-0560">Oxidoreductase</keyword>
<dbReference type="RefSeq" id="WP_276619516.1">
    <property type="nucleotide sequence ID" value="NZ_DAITGN010000046.1"/>
</dbReference>
<evidence type="ECO:0000256" key="2">
    <source>
        <dbReference type="ARBA" id="ARBA00001966"/>
    </source>
</evidence>
<dbReference type="InterPro" id="IPR023753">
    <property type="entry name" value="FAD/NAD-binding_dom"/>
</dbReference>
<feature type="domain" description="FAD/NAD(P)-binding" evidence="11">
    <location>
        <begin position="385"/>
        <end position="610"/>
    </location>
</feature>
<evidence type="ECO:0000259" key="11">
    <source>
        <dbReference type="Pfam" id="PF07992"/>
    </source>
</evidence>
<comment type="similarity">
    <text evidence="3">In the N-terminal section; belongs to the NADH:flavin oxidoreductase/NADH oxidase family.</text>
</comment>
<keyword evidence="6" id="KW-0479">Metal-binding</keyword>
<protein>
    <submittedName>
        <fullName evidence="12">FAD-dependent oxidoreductase</fullName>
    </submittedName>
</protein>
<dbReference type="Gene3D" id="3.20.20.70">
    <property type="entry name" value="Aldolase class I"/>
    <property type="match status" value="1"/>
</dbReference>
<dbReference type="Gene3D" id="3.40.50.720">
    <property type="entry name" value="NAD(P)-binding Rossmann-like Domain"/>
    <property type="match status" value="1"/>
</dbReference>
<dbReference type="InterPro" id="IPR013785">
    <property type="entry name" value="Aldolase_TIM"/>
</dbReference>
<dbReference type="InterPro" id="IPR051793">
    <property type="entry name" value="NADH:flavin_oxidoreductase"/>
</dbReference>
<accession>A0A7K4AFY1</accession>
<evidence type="ECO:0000256" key="3">
    <source>
        <dbReference type="ARBA" id="ARBA00011048"/>
    </source>
</evidence>
<dbReference type="PANTHER" id="PTHR42917">
    <property type="entry name" value="2,4-DIENOYL-COA REDUCTASE"/>
    <property type="match status" value="1"/>
</dbReference>
<sequence>MYERLFSTGRIGRIEIKNRVVMTPMGTVIAAPGGGVNDDIIAYYEARAKGGVGLIESELCRVLNGAGAAMTCQLAARNLADVAGLARLVDVVHKYGTKIFIQLHHPGGQGSSAIGGEPIVAASAVKSPTAYETPHALQVEEIAKIESAFISGALFTKMAGADGVLLHGAHGYLINSFLSPYLNKRTDDYGGSLENRMRFLLDIIRGIREQCGGDFPIGVRLSVEEFLGKEGNDLEESCRICEVLKEAGVDFIDVSCTIPGSPEVCACIEPGTYEQGWKRYMAAEIKKHVNIPIIAVCNIKEPDVAEEILVEGCCDFIGVARGHLADPEWCNKAQAEKAQTIRKCIGCLSCFQEIESQRHVKCAVNPKLGREREFENPKYNGQGRTVVVVGGGPAGIEAALLLDSRGFHVVLFDPAKRLGGTLNIADKGVGKEKITRLVDGLIAQVSASDIELRMGEEATVEKVKALSPCGIFVACGAIASMPPIPGIDGKNVVTAEDVLIGKAQLKGDCIILGSGMTGLETAEVVLKAGHRTTIVDMLHEIGQGVPIMVLIDIKRRLSEYGPAYMLGHKALEIAEDGVVLERLADGEKVFVNAETIILALGVQPRKEVLKAFRDAFPQAHIIGDANRGGRILEATQEAYGKAFVFES</sequence>
<keyword evidence="4" id="KW-0285">Flavoprotein</keyword>
<dbReference type="PANTHER" id="PTHR42917:SF2">
    <property type="entry name" value="2,4-DIENOYL-COA REDUCTASE [(2E)-ENOYL-COA-PRODUCING]"/>
    <property type="match status" value="1"/>
</dbReference>
<gene>
    <name evidence="12" type="ORF">GX426_01850</name>
</gene>
<dbReference type="InterPro" id="IPR001155">
    <property type="entry name" value="OxRdtase_FMN_N"/>
</dbReference>
<evidence type="ECO:0000256" key="1">
    <source>
        <dbReference type="ARBA" id="ARBA00001917"/>
    </source>
</evidence>
<dbReference type="SUPFAM" id="SSF51905">
    <property type="entry name" value="FAD/NAD(P)-binding domain"/>
    <property type="match status" value="1"/>
</dbReference>
<reference evidence="12 13" key="1">
    <citation type="journal article" date="2020" name="Biotechnol. Biofuels">
        <title>New insights from the biogas microbiome by comprehensive genome-resolved metagenomics of nearly 1600 species originating from multiple anaerobic digesters.</title>
        <authorList>
            <person name="Campanaro S."/>
            <person name="Treu L."/>
            <person name="Rodriguez-R L.M."/>
            <person name="Kovalovszki A."/>
            <person name="Ziels R.M."/>
            <person name="Maus I."/>
            <person name="Zhu X."/>
            <person name="Kougias P.G."/>
            <person name="Basile A."/>
            <person name="Luo G."/>
            <person name="Schluter A."/>
            <person name="Konstantinidis K.T."/>
            <person name="Angelidaki I."/>
        </authorList>
    </citation>
    <scope>NUCLEOTIDE SEQUENCE [LARGE SCALE GENOMIC DNA]</scope>
    <source>
        <strain evidence="12">AS27yjCOA_157</strain>
    </source>
</reference>
<feature type="domain" description="NADH:flavin oxidoreductase/NADH oxidase N-terminal" evidence="10">
    <location>
        <begin position="5"/>
        <end position="337"/>
    </location>
</feature>
<evidence type="ECO:0000256" key="9">
    <source>
        <dbReference type="ARBA" id="ARBA00023014"/>
    </source>
</evidence>
<dbReference type="GO" id="GO:0046872">
    <property type="term" value="F:metal ion binding"/>
    <property type="evidence" value="ECO:0007669"/>
    <property type="project" value="UniProtKB-KW"/>
</dbReference>
<evidence type="ECO:0000313" key="13">
    <source>
        <dbReference type="Proteomes" id="UP000544742"/>
    </source>
</evidence>
<dbReference type="GO" id="GO:0051536">
    <property type="term" value="F:iron-sulfur cluster binding"/>
    <property type="evidence" value="ECO:0007669"/>
    <property type="project" value="UniProtKB-KW"/>
</dbReference>
<proteinExistence type="inferred from homology"/>
<evidence type="ECO:0000256" key="7">
    <source>
        <dbReference type="ARBA" id="ARBA00023002"/>
    </source>
</evidence>
<dbReference type="Pfam" id="PF00724">
    <property type="entry name" value="Oxidored_FMN"/>
    <property type="match status" value="1"/>
</dbReference>
<dbReference type="InterPro" id="IPR036188">
    <property type="entry name" value="FAD/NAD-bd_sf"/>
</dbReference>
<comment type="cofactor">
    <cofactor evidence="1">
        <name>FMN</name>
        <dbReference type="ChEBI" id="CHEBI:58210"/>
    </cofactor>
</comment>
<dbReference type="Proteomes" id="UP000544742">
    <property type="component" value="Unassembled WGS sequence"/>
</dbReference>
<evidence type="ECO:0000313" key="12">
    <source>
        <dbReference type="EMBL" id="NLJ21842.1"/>
    </source>
</evidence>
<dbReference type="AlphaFoldDB" id="A0A7K4AFY1"/>
<evidence type="ECO:0000256" key="5">
    <source>
        <dbReference type="ARBA" id="ARBA00022643"/>
    </source>
</evidence>
<evidence type="ECO:0000259" key="10">
    <source>
        <dbReference type="Pfam" id="PF00724"/>
    </source>
</evidence>
<dbReference type="SUPFAM" id="SSF51395">
    <property type="entry name" value="FMN-linked oxidoreductases"/>
    <property type="match status" value="1"/>
</dbReference>
<dbReference type="PRINTS" id="PR00368">
    <property type="entry name" value="FADPNR"/>
</dbReference>
<keyword evidence="5" id="KW-0288">FMN</keyword>
<name>A0A7K4AFY1_METSH</name>
<keyword evidence="8" id="KW-0408">Iron</keyword>
<comment type="cofactor">
    <cofactor evidence="2">
        <name>[4Fe-4S] cluster</name>
        <dbReference type="ChEBI" id="CHEBI:49883"/>
    </cofactor>
</comment>
<dbReference type="CDD" id="cd02803">
    <property type="entry name" value="OYE_like_FMN_family"/>
    <property type="match status" value="1"/>
</dbReference>
<dbReference type="EMBL" id="JAAYUN010000033">
    <property type="protein sequence ID" value="NLJ21842.1"/>
    <property type="molecule type" value="Genomic_DNA"/>
</dbReference>
<dbReference type="GO" id="GO:0016491">
    <property type="term" value="F:oxidoreductase activity"/>
    <property type="evidence" value="ECO:0007669"/>
    <property type="project" value="UniProtKB-KW"/>
</dbReference>
<dbReference type="GO" id="GO:0010181">
    <property type="term" value="F:FMN binding"/>
    <property type="evidence" value="ECO:0007669"/>
    <property type="project" value="InterPro"/>
</dbReference>
<dbReference type="Pfam" id="PF07992">
    <property type="entry name" value="Pyr_redox_2"/>
    <property type="match status" value="1"/>
</dbReference>
<comment type="caution">
    <text evidence="12">The sequence shown here is derived from an EMBL/GenBank/DDBJ whole genome shotgun (WGS) entry which is preliminary data.</text>
</comment>
<organism evidence="12 13">
    <name type="scientific">Methanothrix soehngenii</name>
    <name type="common">Methanosaeta concilii</name>
    <dbReference type="NCBI Taxonomy" id="2223"/>
    <lineage>
        <taxon>Archaea</taxon>
        <taxon>Methanobacteriati</taxon>
        <taxon>Methanobacteriota</taxon>
        <taxon>Stenosarchaea group</taxon>
        <taxon>Methanomicrobia</taxon>
        <taxon>Methanotrichales</taxon>
        <taxon>Methanotrichaceae</taxon>
        <taxon>Methanothrix</taxon>
    </lineage>
</organism>
<dbReference type="Gene3D" id="3.50.50.60">
    <property type="entry name" value="FAD/NAD(P)-binding domain"/>
    <property type="match status" value="1"/>
</dbReference>
<evidence type="ECO:0000256" key="4">
    <source>
        <dbReference type="ARBA" id="ARBA00022630"/>
    </source>
</evidence>
<evidence type="ECO:0000256" key="8">
    <source>
        <dbReference type="ARBA" id="ARBA00023004"/>
    </source>
</evidence>
<evidence type="ECO:0000256" key="6">
    <source>
        <dbReference type="ARBA" id="ARBA00022723"/>
    </source>
</evidence>
<keyword evidence="9" id="KW-0411">Iron-sulfur</keyword>